<dbReference type="GO" id="GO:0005524">
    <property type="term" value="F:ATP binding"/>
    <property type="evidence" value="ECO:0007669"/>
    <property type="project" value="UniProtKB-KW"/>
</dbReference>
<name>C6VWC4_DYAFD</name>
<evidence type="ECO:0000259" key="4">
    <source>
        <dbReference type="PROSITE" id="PS50893"/>
    </source>
</evidence>
<dbReference type="InterPro" id="IPR051782">
    <property type="entry name" value="ABC_Transporter_VariousFunc"/>
</dbReference>
<keyword evidence="3" id="KW-0067">ATP-binding</keyword>
<evidence type="ECO:0000313" key="6">
    <source>
        <dbReference type="Proteomes" id="UP000002011"/>
    </source>
</evidence>
<organism evidence="5 6">
    <name type="scientific">Dyadobacter fermentans (strain ATCC 700827 / DSM 18053 / CIP 107007 / KCTC 52180 / NS114)</name>
    <dbReference type="NCBI Taxonomy" id="471854"/>
    <lineage>
        <taxon>Bacteria</taxon>
        <taxon>Pseudomonadati</taxon>
        <taxon>Bacteroidota</taxon>
        <taxon>Cytophagia</taxon>
        <taxon>Cytophagales</taxon>
        <taxon>Spirosomataceae</taxon>
        <taxon>Dyadobacter</taxon>
    </lineage>
</organism>
<keyword evidence="2" id="KW-0547">Nucleotide-binding</keyword>
<dbReference type="Pfam" id="PF00005">
    <property type="entry name" value="ABC_tran"/>
    <property type="match status" value="1"/>
</dbReference>
<dbReference type="Gene3D" id="3.40.50.300">
    <property type="entry name" value="P-loop containing nucleotide triphosphate hydrolases"/>
    <property type="match status" value="1"/>
</dbReference>
<evidence type="ECO:0000313" key="5">
    <source>
        <dbReference type="EMBL" id="ACT94955.1"/>
    </source>
</evidence>
<proteinExistence type="predicted"/>
<accession>C6VWC4</accession>
<evidence type="ECO:0000256" key="2">
    <source>
        <dbReference type="ARBA" id="ARBA00022741"/>
    </source>
</evidence>
<dbReference type="PANTHER" id="PTHR42939">
    <property type="entry name" value="ABC TRANSPORTER ATP-BINDING PROTEIN ALBC-RELATED"/>
    <property type="match status" value="1"/>
</dbReference>
<dbReference type="eggNOG" id="COG1131">
    <property type="taxonomic scope" value="Bacteria"/>
</dbReference>
<dbReference type="Proteomes" id="UP000002011">
    <property type="component" value="Chromosome"/>
</dbReference>
<dbReference type="EMBL" id="CP001619">
    <property type="protein sequence ID" value="ACT94955.1"/>
    <property type="molecule type" value="Genomic_DNA"/>
</dbReference>
<feature type="domain" description="ABC transporter" evidence="4">
    <location>
        <begin position="6"/>
        <end position="226"/>
    </location>
</feature>
<sequence>MSERMLEADSMWLEYDGQKILQSIYIKLQTGHITALLGRNGTGKSSLMQMMFGTLRGHSQSVRVDGHYFSHPYKEQGLISYLPQQPFLPSALRVGHVCKLYGVEFTNLCEHFESLQAFEHTRMADLSVGNRRLVGTLLVLMMPVAFTLLDEPFAALSPLNIELMSTAIRQQSARKGILISDHAYEDVLRLAHETYLIAPVGRSILLTDAGSQLAEYGYTATKPTFQMKKRGE</sequence>
<gene>
    <name evidence="5" type="ordered locus">Dfer_3751</name>
</gene>
<dbReference type="PANTHER" id="PTHR42939:SF1">
    <property type="entry name" value="ABC TRANSPORTER ATP-BINDING PROTEIN ALBC-RELATED"/>
    <property type="match status" value="1"/>
</dbReference>
<dbReference type="InterPro" id="IPR027417">
    <property type="entry name" value="P-loop_NTPase"/>
</dbReference>
<dbReference type="SUPFAM" id="SSF52540">
    <property type="entry name" value="P-loop containing nucleoside triphosphate hydrolases"/>
    <property type="match status" value="1"/>
</dbReference>
<keyword evidence="1" id="KW-0813">Transport</keyword>
<dbReference type="KEGG" id="dfe:Dfer_3751"/>
<evidence type="ECO:0000256" key="1">
    <source>
        <dbReference type="ARBA" id="ARBA00022448"/>
    </source>
</evidence>
<dbReference type="InterPro" id="IPR003439">
    <property type="entry name" value="ABC_transporter-like_ATP-bd"/>
</dbReference>
<evidence type="ECO:0000256" key="3">
    <source>
        <dbReference type="ARBA" id="ARBA00022840"/>
    </source>
</evidence>
<dbReference type="GO" id="GO:0016887">
    <property type="term" value="F:ATP hydrolysis activity"/>
    <property type="evidence" value="ECO:0007669"/>
    <property type="project" value="InterPro"/>
</dbReference>
<keyword evidence="6" id="KW-1185">Reference proteome</keyword>
<dbReference type="HOGENOM" id="CLU_000604_1_2_10"/>
<reference evidence="5 6" key="1">
    <citation type="journal article" date="2009" name="Stand. Genomic Sci.">
        <title>Complete genome sequence of Dyadobacter fermentans type strain (NS114).</title>
        <authorList>
            <person name="Lang E."/>
            <person name="Lapidus A."/>
            <person name="Chertkov O."/>
            <person name="Brettin T."/>
            <person name="Detter J.C."/>
            <person name="Han C."/>
            <person name="Copeland A."/>
            <person name="Glavina Del Rio T."/>
            <person name="Nolan M."/>
            <person name="Chen F."/>
            <person name="Lucas S."/>
            <person name="Tice H."/>
            <person name="Cheng J.F."/>
            <person name="Land M."/>
            <person name="Hauser L."/>
            <person name="Chang Y.J."/>
            <person name="Jeffries C.D."/>
            <person name="Kopitz M."/>
            <person name="Bruce D."/>
            <person name="Goodwin L."/>
            <person name="Pitluck S."/>
            <person name="Ovchinnikova G."/>
            <person name="Pati A."/>
            <person name="Ivanova N."/>
            <person name="Mavrommatis K."/>
            <person name="Chen A."/>
            <person name="Palaniappan K."/>
            <person name="Chain P."/>
            <person name="Bristow J."/>
            <person name="Eisen J.A."/>
            <person name="Markowitz V."/>
            <person name="Hugenholtz P."/>
            <person name="Goker M."/>
            <person name="Rohde M."/>
            <person name="Kyrpides N.C."/>
            <person name="Klenk H.P."/>
        </authorList>
    </citation>
    <scope>NUCLEOTIDE SEQUENCE [LARGE SCALE GENOMIC DNA]</scope>
    <source>
        <strain evidence="6">ATCC 700827 / DSM 18053 / CIP 107007 / KCTC 52180 / NS114</strain>
    </source>
</reference>
<protein>
    <submittedName>
        <fullName evidence="5">ABC transporter related</fullName>
    </submittedName>
</protein>
<dbReference type="AlphaFoldDB" id="C6VWC4"/>
<dbReference type="STRING" id="471854.Dfer_3751"/>
<dbReference type="PROSITE" id="PS50893">
    <property type="entry name" value="ABC_TRANSPORTER_2"/>
    <property type="match status" value="1"/>
</dbReference>